<dbReference type="EMBL" id="OP744025">
    <property type="protein sequence ID" value="UZZ64268.1"/>
    <property type="molecule type" value="Genomic_DNA"/>
</dbReference>
<keyword evidence="2" id="KW-1185">Reference proteome</keyword>
<sequence>MTAHDKLAAKYGLKFGGNFALEGISKISEDLEKKCGFAIDGTQNLVNLVGYIEHSELEYQKTGFAGRRVTTSLVRGLAVRDGSIYAITDDYVYRLYGPWLGEIITSNPFLNGLWKGIADQIQKHIEGS</sequence>
<proteinExistence type="predicted"/>
<gene>
    <name evidence="1" type="ORF">A54_28</name>
</gene>
<name>A0AAE9PQZ4_9CAUD</name>
<evidence type="ECO:0000313" key="2">
    <source>
        <dbReference type="Proteomes" id="UP001236076"/>
    </source>
</evidence>
<reference evidence="1 2" key="1">
    <citation type="submission" date="2022-10" db="EMBL/GenBank/DDBJ databases">
        <authorList>
            <person name="Cortes-Martin A."/>
            <person name="Buttimer C.T.H."/>
            <person name="Hill C."/>
        </authorList>
    </citation>
    <scope>NUCLEOTIDE SEQUENCE [LARGE SCALE GENOMIC DNA]</scope>
</reference>
<protein>
    <submittedName>
        <fullName evidence="1">Uncharacterized protein</fullName>
    </submittedName>
</protein>
<organism evidence="1 2">
    <name type="scientific">Escherichia phage A5-4</name>
    <dbReference type="NCBI Taxonomy" id="2996162"/>
    <lineage>
        <taxon>Viruses</taxon>
        <taxon>Duplodnaviria</taxon>
        <taxon>Heunggongvirae</taxon>
        <taxon>Uroviricota</taxon>
        <taxon>Caudoviricetes</taxon>
        <taxon>Vequintavirinae</taxon>
    </lineage>
</organism>
<dbReference type="Proteomes" id="UP001236076">
    <property type="component" value="Segment"/>
</dbReference>
<accession>A0AAE9PQZ4</accession>
<evidence type="ECO:0000313" key="1">
    <source>
        <dbReference type="EMBL" id="UZZ64268.1"/>
    </source>
</evidence>